<dbReference type="InterPro" id="IPR032810">
    <property type="entry name" value="CCA-adding_enz_C"/>
</dbReference>
<dbReference type="Proteomes" id="UP001229346">
    <property type="component" value="Unassembled WGS sequence"/>
</dbReference>
<dbReference type="RefSeq" id="WP_307201539.1">
    <property type="nucleotide sequence ID" value="NZ_JAUSSU010000002.1"/>
</dbReference>
<keyword evidence="4 13" id="KW-0548">Nucleotidyltransferase</keyword>
<sequence length="418" mass="47047">MKLSLPKPLEAAVPIVSRLEESGYEAVFVGGAVRDTVIGRPVKDVDIATSARPEQVMALFPKCIPTGLRHGTITIVHEGETYEVTTYRQESAYEDYRKPSGVAYITSLEGDLLRRDFTINAMALRNDGSVFDPFNGAGDIERRCIRCVGDADARFQEDALRMMRAVRFIAVYGYQPAVSTWKALRKHRELMRHIAMERVQAELDKMLAGSDPRRALVWLHASGLLHKMKEPLPLTEYMRVDSTRYGLVEQLADLDCRWAAALLDSAIPSAIADESLRLLKLSNNRRLRIIGIMRMHEEALAAANNEGADWWAETVIRDGKQLAEDWLLVESAIHASAVTPIDLKILKAQLNEFPILTLKQLDMNGRVLAQRLRKPAGPWVSRCLHRLLVSVAGGKLVNEREKLLMQAELWDKEDKSDE</sequence>
<dbReference type="Pfam" id="PF13735">
    <property type="entry name" value="tRNA_NucTran2_2"/>
    <property type="match status" value="1"/>
</dbReference>
<evidence type="ECO:0000256" key="5">
    <source>
        <dbReference type="ARBA" id="ARBA00022723"/>
    </source>
</evidence>
<name>A0ABT9TVV9_PAEHA</name>
<dbReference type="InterPro" id="IPR002646">
    <property type="entry name" value="PolA_pol_head_dom"/>
</dbReference>
<keyword evidence="7" id="KW-0460">Magnesium</keyword>
<dbReference type="CDD" id="cd05398">
    <property type="entry name" value="NT_ClassII-CCAase"/>
    <property type="match status" value="1"/>
</dbReference>
<keyword evidence="2 9" id="KW-0808">Transferase</keyword>
<dbReference type="Pfam" id="PF01743">
    <property type="entry name" value="PolyA_pol"/>
    <property type="match status" value="1"/>
</dbReference>
<protein>
    <submittedName>
        <fullName evidence="13">tRNA nucleotidyltransferase (CCA-adding enzyme)</fullName>
        <ecNumber evidence="13">2.7.7.72</ecNumber>
        <ecNumber evidence="13">3.1.3.-</ecNumber>
        <ecNumber evidence="13">3.1.4.-</ecNumber>
    </submittedName>
</protein>
<feature type="domain" description="Poly A polymerase head" evidence="10">
    <location>
        <begin position="28"/>
        <end position="146"/>
    </location>
</feature>
<evidence type="ECO:0000256" key="2">
    <source>
        <dbReference type="ARBA" id="ARBA00022679"/>
    </source>
</evidence>
<evidence type="ECO:0000259" key="11">
    <source>
        <dbReference type="Pfam" id="PF12627"/>
    </source>
</evidence>
<dbReference type="InterPro" id="IPR043519">
    <property type="entry name" value="NT_sf"/>
</dbReference>
<dbReference type="SUPFAM" id="SSF81301">
    <property type="entry name" value="Nucleotidyltransferase"/>
    <property type="match status" value="1"/>
</dbReference>
<dbReference type="EC" id="3.1.4.-" evidence="13"/>
<dbReference type="EC" id="3.1.3.-" evidence="13"/>
<keyword evidence="5" id="KW-0479">Metal-binding</keyword>
<evidence type="ECO:0000313" key="14">
    <source>
        <dbReference type="Proteomes" id="UP001229346"/>
    </source>
</evidence>
<keyword evidence="8 9" id="KW-0694">RNA-binding</keyword>
<evidence type="ECO:0000256" key="7">
    <source>
        <dbReference type="ARBA" id="ARBA00022842"/>
    </source>
</evidence>
<dbReference type="Pfam" id="PF12627">
    <property type="entry name" value="PolyA_pol_RNAbd"/>
    <property type="match status" value="1"/>
</dbReference>
<evidence type="ECO:0000256" key="3">
    <source>
        <dbReference type="ARBA" id="ARBA00022694"/>
    </source>
</evidence>
<dbReference type="NCBIfam" id="NF009814">
    <property type="entry name" value="PRK13299.1"/>
    <property type="match status" value="1"/>
</dbReference>
<evidence type="ECO:0000256" key="4">
    <source>
        <dbReference type="ARBA" id="ARBA00022695"/>
    </source>
</evidence>
<keyword evidence="3" id="KW-0819">tRNA processing</keyword>
<evidence type="ECO:0000256" key="8">
    <source>
        <dbReference type="ARBA" id="ARBA00022884"/>
    </source>
</evidence>
<dbReference type="InterPro" id="IPR032828">
    <property type="entry name" value="PolyA_RNA-bd"/>
</dbReference>
<dbReference type="GO" id="GO:0016787">
    <property type="term" value="F:hydrolase activity"/>
    <property type="evidence" value="ECO:0007669"/>
    <property type="project" value="UniProtKB-KW"/>
</dbReference>
<dbReference type="PANTHER" id="PTHR46173:SF1">
    <property type="entry name" value="CCA TRNA NUCLEOTIDYLTRANSFERASE 1, MITOCHONDRIAL"/>
    <property type="match status" value="1"/>
</dbReference>
<feature type="domain" description="tRNA nucleotidyltransferase/poly(A) polymerase RNA and SrmB- binding" evidence="11">
    <location>
        <begin position="178"/>
        <end position="227"/>
    </location>
</feature>
<dbReference type="Gene3D" id="1.10.3090.10">
    <property type="entry name" value="cca-adding enzyme, domain 2"/>
    <property type="match status" value="1"/>
</dbReference>
<comment type="caution">
    <text evidence="13">The sequence shown here is derived from an EMBL/GenBank/DDBJ whole genome shotgun (WGS) entry which is preliminary data.</text>
</comment>
<reference evidence="13 14" key="1">
    <citation type="submission" date="2023-07" db="EMBL/GenBank/DDBJ databases">
        <title>Sorghum-associated microbial communities from plants grown in Nebraska, USA.</title>
        <authorList>
            <person name="Schachtman D."/>
        </authorList>
    </citation>
    <scope>NUCLEOTIDE SEQUENCE [LARGE SCALE GENOMIC DNA]</scope>
    <source>
        <strain evidence="13 14">CC482</strain>
    </source>
</reference>
<dbReference type="EC" id="2.7.7.72" evidence="13"/>
<dbReference type="PANTHER" id="PTHR46173">
    <property type="entry name" value="CCA TRNA NUCLEOTIDYLTRANSFERASE 1, MITOCHONDRIAL"/>
    <property type="match status" value="1"/>
</dbReference>
<organism evidence="13 14">
    <name type="scientific">Paenibacillus harenae</name>
    <dbReference type="NCBI Taxonomy" id="306543"/>
    <lineage>
        <taxon>Bacteria</taxon>
        <taxon>Bacillati</taxon>
        <taxon>Bacillota</taxon>
        <taxon>Bacilli</taxon>
        <taxon>Bacillales</taxon>
        <taxon>Paenibacillaceae</taxon>
        <taxon>Paenibacillus</taxon>
    </lineage>
</organism>
<feature type="domain" description="CCA-adding enzyme C-terminal" evidence="12">
    <location>
        <begin position="257"/>
        <end position="404"/>
    </location>
</feature>
<evidence type="ECO:0000259" key="12">
    <source>
        <dbReference type="Pfam" id="PF13735"/>
    </source>
</evidence>
<dbReference type="GO" id="GO:0004810">
    <property type="term" value="F:CCA tRNA nucleotidyltransferase activity"/>
    <property type="evidence" value="ECO:0007669"/>
    <property type="project" value="UniProtKB-EC"/>
</dbReference>
<dbReference type="EMBL" id="JAUSSU010000002">
    <property type="protein sequence ID" value="MDQ0111500.1"/>
    <property type="molecule type" value="Genomic_DNA"/>
</dbReference>
<proteinExistence type="inferred from homology"/>
<dbReference type="Gene3D" id="1.10.246.80">
    <property type="match status" value="1"/>
</dbReference>
<keyword evidence="6" id="KW-0547">Nucleotide-binding</keyword>
<comment type="cofactor">
    <cofactor evidence="1">
        <name>Mg(2+)</name>
        <dbReference type="ChEBI" id="CHEBI:18420"/>
    </cofactor>
</comment>
<gene>
    <name evidence="13" type="ORF">J2T15_000933</name>
</gene>
<dbReference type="Gene3D" id="3.30.460.10">
    <property type="entry name" value="Beta Polymerase, domain 2"/>
    <property type="match status" value="1"/>
</dbReference>
<accession>A0ABT9TVV9</accession>
<evidence type="ECO:0000259" key="10">
    <source>
        <dbReference type="Pfam" id="PF01743"/>
    </source>
</evidence>
<dbReference type="InterPro" id="IPR050264">
    <property type="entry name" value="Bact_CCA-adding_enz_type3_sf"/>
</dbReference>
<evidence type="ECO:0000313" key="13">
    <source>
        <dbReference type="EMBL" id="MDQ0111500.1"/>
    </source>
</evidence>
<evidence type="ECO:0000256" key="6">
    <source>
        <dbReference type="ARBA" id="ARBA00022741"/>
    </source>
</evidence>
<keyword evidence="14" id="KW-1185">Reference proteome</keyword>
<evidence type="ECO:0000256" key="9">
    <source>
        <dbReference type="RuleBase" id="RU003953"/>
    </source>
</evidence>
<evidence type="ECO:0000256" key="1">
    <source>
        <dbReference type="ARBA" id="ARBA00001946"/>
    </source>
</evidence>
<keyword evidence="13" id="KW-0378">Hydrolase</keyword>
<dbReference type="SUPFAM" id="SSF81891">
    <property type="entry name" value="Poly A polymerase C-terminal region-like"/>
    <property type="match status" value="1"/>
</dbReference>
<comment type="similarity">
    <text evidence="9">Belongs to the tRNA nucleotidyltransferase/poly(A) polymerase family.</text>
</comment>